<evidence type="ECO:0000256" key="1">
    <source>
        <dbReference type="ARBA" id="ARBA00022737"/>
    </source>
</evidence>
<keyword evidence="6" id="KW-1185">Reference proteome</keyword>
<proteinExistence type="predicted"/>
<feature type="repeat" description="TPR" evidence="3">
    <location>
        <begin position="499"/>
        <end position="532"/>
    </location>
</feature>
<feature type="transmembrane region" description="Helical" evidence="4">
    <location>
        <begin position="94"/>
        <end position="115"/>
    </location>
</feature>
<name>A0A225DSD1_9BACT</name>
<dbReference type="Proteomes" id="UP000214646">
    <property type="component" value="Unassembled WGS sequence"/>
</dbReference>
<protein>
    <submittedName>
        <fullName evidence="5">Tetratricopeptide TPR_2 repeat protein</fullName>
    </submittedName>
</protein>
<feature type="transmembrane region" description="Helical" evidence="4">
    <location>
        <begin position="386"/>
        <end position="406"/>
    </location>
</feature>
<organism evidence="5 6">
    <name type="scientific">Fimbriiglobus ruber</name>
    <dbReference type="NCBI Taxonomy" id="1908690"/>
    <lineage>
        <taxon>Bacteria</taxon>
        <taxon>Pseudomonadati</taxon>
        <taxon>Planctomycetota</taxon>
        <taxon>Planctomycetia</taxon>
        <taxon>Gemmatales</taxon>
        <taxon>Gemmataceae</taxon>
        <taxon>Fimbriiglobus</taxon>
    </lineage>
</organism>
<keyword evidence="4" id="KW-1133">Transmembrane helix</keyword>
<dbReference type="PANTHER" id="PTHR44227:SF3">
    <property type="entry name" value="PROTEIN O-MANNOSYL-TRANSFERASE TMTC4"/>
    <property type="match status" value="1"/>
</dbReference>
<comment type="caution">
    <text evidence="5">The sequence shown here is derived from an EMBL/GenBank/DDBJ whole genome shotgun (WGS) entry which is preliminary data.</text>
</comment>
<feature type="transmembrane region" description="Helical" evidence="4">
    <location>
        <begin position="305"/>
        <end position="325"/>
    </location>
</feature>
<dbReference type="RefSeq" id="WP_088254750.1">
    <property type="nucleotide sequence ID" value="NZ_NIDE01000004.1"/>
</dbReference>
<evidence type="ECO:0000256" key="4">
    <source>
        <dbReference type="SAM" id="Phobius"/>
    </source>
</evidence>
<dbReference type="Pfam" id="PF07719">
    <property type="entry name" value="TPR_2"/>
    <property type="match status" value="1"/>
</dbReference>
<dbReference type="InterPro" id="IPR019734">
    <property type="entry name" value="TPR_rpt"/>
</dbReference>
<keyword evidence="4" id="KW-0472">Membrane</keyword>
<keyword evidence="4" id="KW-0812">Transmembrane</keyword>
<evidence type="ECO:0000313" key="5">
    <source>
        <dbReference type="EMBL" id="OWK43973.1"/>
    </source>
</evidence>
<feature type="transmembrane region" description="Helical" evidence="4">
    <location>
        <begin position="331"/>
        <end position="350"/>
    </location>
</feature>
<accession>A0A225DSD1</accession>
<evidence type="ECO:0000256" key="2">
    <source>
        <dbReference type="ARBA" id="ARBA00022803"/>
    </source>
</evidence>
<dbReference type="SUPFAM" id="SSF48452">
    <property type="entry name" value="TPR-like"/>
    <property type="match status" value="1"/>
</dbReference>
<dbReference type="PROSITE" id="PS50005">
    <property type="entry name" value="TPR"/>
    <property type="match status" value="3"/>
</dbReference>
<feature type="transmembrane region" description="Helical" evidence="4">
    <location>
        <begin position="179"/>
        <end position="203"/>
    </location>
</feature>
<evidence type="ECO:0000313" key="6">
    <source>
        <dbReference type="Proteomes" id="UP000214646"/>
    </source>
</evidence>
<feature type="repeat" description="TPR" evidence="3">
    <location>
        <begin position="533"/>
        <end position="566"/>
    </location>
</feature>
<sequence>MGIATEKAPGGSRNPLAIGFGLVVLTLVAYWGVWNFGFFSYDDDQYVFNNPAVRGGLGPAGWVYAWTSFDMGHWQPVTWLSFELDATLFGVRPAAYHATNLTLHVCNVLLVFAVLRKLSGAVWRSALVAALFAVHPMHVESVAWVSERKDVLSTLFFLLTLLAYAWYAERPSWRRLAAVSAAMAAGLLAKTMLVTLPFVLLLLDYWPLRRLTPFGVSAARVDPGPEGIARPFGRLLLEKLPLFALAIAGCVMAIVPQPAAGALTALPLEARLQNACTAYGMYLWKTAVPNDLAVLYPRTTNYPQVAESVGIAALVLAITGAALVTGRRYPYVAVGWCWFVGALVPVSGLVPVGPQLAADRFTYIPHIGLFIAVVWSANAVRVRTGGAWPVAAGIAGVVLLGAVVVGRGQLGYWASSRAMWEHTAEVTDENWIAHTHLGILLRSEKKPREAEKHLRTALEFAPDQPDAHFELGLICAAGDRLQEAATHFEATLRSEPNRSQAHANLAIALFQLGRENDAAIHMRTALELDPNSADFHFSQGMMFEMKGDRTAAHRHFSEAARLNPNDKAARAAAARTGPP</sequence>
<dbReference type="InterPro" id="IPR052346">
    <property type="entry name" value="O-mannosyl-transferase_TMTC"/>
</dbReference>
<dbReference type="Gene3D" id="1.25.40.10">
    <property type="entry name" value="Tetratricopeptide repeat domain"/>
    <property type="match status" value="2"/>
</dbReference>
<gene>
    <name evidence="5" type="ORF">FRUB_03572</name>
</gene>
<keyword evidence="1" id="KW-0677">Repeat</keyword>
<dbReference type="SMART" id="SM00028">
    <property type="entry name" value="TPR"/>
    <property type="match status" value="4"/>
</dbReference>
<dbReference type="InterPro" id="IPR011990">
    <property type="entry name" value="TPR-like_helical_dom_sf"/>
</dbReference>
<reference evidence="6" key="1">
    <citation type="submission" date="2017-06" db="EMBL/GenBank/DDBJ databases">
        <title>Genome analysis of Fimbriiglobus ruber SP5, the first member of the order Planctomycetales with confirmed chitinolytic capability.</title>
        <authorList>
            <person name="Ravin N.V."/>
            <person name="Rakitin A.L."/>
            <person name="Ivanova A.A."/>
            <person name="Beletsky A.V."/>
            <person name="Kulichevskaya I.S."/>
            <person name="Mardanov A.V."/>
            <person name="Dedysh S.N."/>
        </authorList>
    </citation>
    <scope>NUCLEOTIDE SEQUENCE [LARGE SCALE GENOMIC DNA]</scope>
    <source>
        <strain evidence="6">SP5</strain>
    </source>
</reference>
<dbReference type="InterPro" id="IPR013105">
    <property type="entry name" value="TPR_2"/>
</dbReference>
<evidence type="ECO:0000256" key="3">
    <source>
        <dbReference type="PROSITE-ProRule" id="PRU00339"/>
    </source>
</evidence>
<dbReference type="OrthoDB" id="9797765at2"/>
<dbReference type="EMBL" id="NIDE01000004">
    <property type="protein sequence ID" value="OWK43973.1"/>
    <property type="molecule type" value="Genomic_DNA"/>
</dbReference>
<feature type="transmembrane region" description="Helical" evidence="4">
    <location>
        <begin position="151"/>
        <end position="167"/>
    </location>
</feature>
<dbReference type="AlphaFoldDB" id="A0A225DSD1"/>
<dbReference type="PANTHER" id="PTHR44227">
    <property type="match status" value="1"/>
</dbReference>
<feature type="transmembrane region" description="Helical" evidence="4">
    <location>
        <begin position="242"/>
        <end position="266"/>
    </location>
</feature>
<feature type="transmembrane region" description="Helical" evidence="4">
    <location>
        <begin position="362"/>
        <end position="380"/>
    </location>
</feature>
<feature type="repeat" description="TPR" evidence="3">
    <location>
        <begin position="465"/>
        <end position="498"/>
    </location>
</feature>
<keyword evidence="2 3" id="KW-0802">TPR repeat</keyword>
<feature type="transmembrane region" description="Helical" evidence="4">
    <location>
        <begin position="16"/>
        <end position="34"/>
    </location>
</feature>
<dbReference type="Pfam" id="PF13432">
    <property type="entry name" value="TPR_16"/>
    <property type="match status" value="1"/>
</dbReference>